<keyword evidence="3" id="KW-0805">Transcription regulation</keyword>
<gene>
    <name evidence="9" type="ORF">QVD17_07826</name>
</gene>
<dbReference type="Proteomes" id="UP001229421">
    <property type="component" value="Unassembled WGS sequence"/>
</dbReference>
<comment type="subcellular location">
    <subcellularLocation>
        <location evidence="1">Nucleus</location>
    </subcellularLocation>
</comment>
<accession>A0AAD8KX94</accession>
<feature type="compositionally biased region" description="Basic and acidic residues" evidence="7">
    <location>
        <begin position="163"/>
        <end position="180"/>
    </location>
</feature>
<dbReference type="PROSITE" id="PS51032">
    <property type="entry name" value="AP2_ERF"/>
    <property type="match status" value="1"/>
</dbReference>
<evidence type="ECO:0000259" key="8">
    <source>
        <dbReference type="PROSITE" id="PS51032"/>
    </source>
</evidence>
<dbReference type="GO" id="GO:0003677">
    <property type="term" value="F:DNA binding"/>
    <property type="evidence" value="ECO:0007669"/>
    <property type="project" value="UniProtKB-KW"/>
</dbReference>
<dbReference type="PANTHER" id="PTHR31190">
    <property type="entry name" value="DNA-BINDING DOMAIN"/>
    <property type="match status" value="1"/>
</dbReference>
<keyword evidence="4" id="KW-0238">DNA-binding</keyword>
<dbReference type="GO" id="GO:0003700">
    <property type="term" value="F:DNA-binding transcription factor activity"/>
    <property type="evidence" value="ECO:0007669"/>
    <property type="project" value="InterPro"/>
</dbReference>
<evidence type="ECO:0000256" key="1">
    <source>
        <dbReference type="ARBA" id="ARBA00004123"/>
    </source>
</evidence>
<protein>
    <recommendedName>
        <fullName evidence="8">AP2/ERF domain-containing protein</fullName>
    </recommendedName>
</protein>
<evidence type="ECO:0000256" key="2">
    <source>
        <dbReference type="ARBA" id="ARBA00022821"/>
    </source>
</evidence>
<dbReference type="Pfam" id="PF00847">
    <property type="entry name" value="AP2"/>
    <property type="match status" value="1"/>
</dbReference>
<sequence length="211" mass="24225">MDPSYNPYFFGSSDSYSPTFESHHSHHSNHHSSLPFNENDSQDMLLYGVISNQDDQVKHQDQDQEKESNYRGVRRRPWGKYAAEIRDSTRNGIRVWLGTFDTAEAAAMAYDQAAFALRGSGATLNFTEEMAYESLKEMGYVYEEGSSPVLTLKRMYSVNRRRELQRKKGEDRSREPKAENDENVIVFEDLGGDYLEELLGFDESCGSSKSW</sequence>
<dbReference type="SMART" id="SM00380">
    <property type="entry name" value="AP2"/>
    <property type="match status" value="1"/>
</dbReference>
<feature type="domain" description="AP2/ERF" evidence="8">
    <location>
        <begin position="69"/>
        <end position="127"/>
    </location>
</feature>
<evidence type="ECO:0000256" key="6">
    <source>
        <dbReference type="ARBA" id="ARBA00023242"/>
    </source>
</evidence>
<dbReference type="Gene3D" id="3.30.730.10">
    <property type="entry name" value="AP2/ERF domain"/>
    <property type="match status" value="1"/>
</dbReference>
<dbReference type="InterPro" id="IPR016177">
    <property type="entry name" value="DNA-bd_dom_sf"/>
</dbReference>
<organism evidence="9 10">
    <name type="scientific">Tagetes erecta</name>
    <name type="common">African marigold</name>
    <dbReference type="NCBI Taxonomy" id="13708"/>
    <lineage>
        <taxon>Eukaryota</taxon>
        <taxon>Viridiplantae</taxon>
        <taxon>Streptophyta</taxon>
        <taxon>Embryophyta</taxon>
        <taxon>Tracheophyta</taxon>
        <taxon>Spermatophyta</taxon>
        <taxon>Magnoliopsida</taxon>
        <taxon>eudicotyledons</taxon>
        <taxon>Gunneridae</taxon>
        <taxon>Pentapetalae</taxon>
        <taxon>asterids</taxon>
        <taxon>campanulids</taxon>
        <taxon>Asterales</taxon>
        <taxon>Asteraceae</taxon>
        <taxon>Asteroideae</taxon>
        <taxon>Heliantheae alliance</taxon>
        <taxon>Tageteae</taxon>
        <taxon>Tagetes</taxon>
    </lineage>
</organism>
<evidence type="ECO:0000256" key="4">
    <source>
        <dbReference type="ARBA" id="ARBA00023125"/>
    </source>
</evidence>
<evidence type="ECO:0000256" key="5">
    <source>
        <dbReference type="ARBA" id="ARBA00023163"/>
    </source>
</evidence>
<dbReference type="CDD" id="cd00018">
    <property type="entry name" value="AP2"/>
    <property type="match status" value="1"/>
</dbReference>
<keyword evidence="5" id="KW-0804">Transcription</keyword>
<keyword evidence="6" id="KW-0539">Nucleus</keyword>
<evidence type="ECO:0000256" key="7">
    <source>
        <dbReference type="SAM" id="MobiDB-lite"/>
    </source>
</evidence>
<dbReference type="EMBL" id="JAUHHV010000002">
    <property type="protein sequence ID" value="KAK1431369.1"/>
    <property type="molecule type" value="Genomic_DNA"/>
</dbReference>
<name>A0AAD8KX94_TARER</name>
<dbReference type="GO" id="GO:0005634">
    <property type="term" value="C:nucleus"/>
    <property type="evidence" value="ECO:0007669"/>
    <property type="project" value="UniProtKB-SubCell"/>
</dbReference>
<dbReference type="InterPro" id="IPR036955">
    <property type="entry name" value="AP2/ERF_dom_sf"/>
</dbReference>
<dbReference type="InterPro" id="IPR044808">
    <property type="entry name" value="ERF_plant"/>
</dbReference>
<evidence type="ECO:0000256" key="3">
    <source>
        <dbReference type="ARBA" id="ARBA00023015"/>
    </source>
</evidence>
<dbReference type="AlphaFoldDB" id="A0AAD8KX94"/>
<dbReference type="InterPro" id="IPR001471">
    <property type="entry name" value="AP2/ERF_dom"/>
</dbReference>
<keyword evidence="10" id="KW-1185">Reference proteome</keyword>
<keyword evidence="2" id="KW-0611">Plant defense</keyword>
<comment type="caution">
    <text evidence="9">The sequence shown here is derived from an EMBL/GenBank/DDBJ whole genome shotgun (WGS) entry which is preliminary data.</text>
</comment>
<reference evidence="9" key="1">
    <citation type="journal article" date="2023" name="bioRxiv">
        <title>Improved chromosome-level genome assembly for marigold (Tagetes erecta).</title>
        <authorList>
            <person name="Jiang F."/>
            <person name="Yuan L."/>
            <person name="Wang S."/>
            <person name="Wang H."/>
            <person name="Xu D."/>
            <person name="Wang A."/>
            <person name="Fan W."/>
        </authorList>
    </citation>
    <scope>NUCLEOTIDE SEQUENCE</scope>
    <source>
        <strain evidence="9">WSJ</strain>
        <tissue evidence="9">Leaf</tissue>
    </source>
</reference>
<proteinExistence type="predicted"/>
<dbReference type="FunFam" id="3.30.730.10:FF:000001">
    <property type="entry name" value="Ethylene-responsive transcription factor 2"/>
    <property type="match status" value="1"/>
</dbReference>
<dbReference type="GO" id="GO:0009873">
    <property type="term" value="P:ethylene-activated signaling pathway"/>
    <property type="evidence" value="ECO:0007669"/>
    <property type="project" value="InterPro"/>
</dbReference>
<feature type="region of interest" description="Disordered" evidence="7">
    <location>
        <begin position="163"/>
        <end position="183"/>
    </location>
</feature>
<evidence type="ECO:0000313" key="10">
    <source>
        <dbReference type="Proteomes" id="UP001229421"/>
    </source>
</evidence>
<evidence type="ECO:0000313" key="9">
    <source>
        <dbReference type="EMBL" id="KAK1431369.1"/>
    </source>
</evidence>
<dbReference type="PANTHER" id="PTHR31190:SF314">
    <property type="entry name" value="ETHYLENE-RESPONSIVE TRANSCRIPTION FACTOR ERF094"/>
    <property type="match status" value="1"/>
</dbReference>
<dbReference type="PRINTS" id="PR00367">
    <property type="entry name" value="ETHRSPELEMNT"/>
</dbReference>
<dbReference type="GO" id="GO:0006952">
    <property type="term" value="P:defense response"/>
    <property type="evidence" value="ECO:0007669"/>
    <property type="project" value="UniProtKB-KW"/>
</dbReference>
<dbReference type="SUPFAM" id="SSF54171">
    <property type="entry name" value="DNA-binding domain"/>
    <property type="match status" value="1"/>
</dbReference>